<dbReference type="InterPro" id="IPR032104">
    <property type="entry name" value="Spaetzle"/>
</dbReference>
<dbReference type="Proteomes" id="UP000318571">
    <property type="component" value="Chromosome 2"/>
</dbReference>
<dbReference type="GO" id="GO:0045087">
    <property type="term" value="P:innate immune response"/>
    <property type="evidence" value="ECO:0007669"/>
    <property type="project" value="TreeGrafter"/>
</dbReference>
<dbReference type="EMBL" id="VCGU01000005">
    <property type="protein sequence ID" value="TRY75079.1"/>
    <property type="molecule type" value="Genomic_DNA"/>
</dbReference>
<evidence type="ECO:0000256" key="1">
    <source>
        <dbReference type="ARBA" id="ARBA00022729"/>
    </source>
</evidence>
<organism evidence="5 6">
    <name type="scientific">Tigriopus californicus</name>
    <name type="common">Marine copepod</name>
    <dbReference type="NCBI Taxonomy" id="6832"/>
    <lineage>
        <taxon>Eukaryota</taxon>
        <taxon>Metazoa</taxon>
        <taxon>Ecdysozoa</taxon>
        <taxon>Arthropoda</taxon>
        <taxon>Crustacea</taxon>
        <taxon>Multicrustacea</taxon>
        <taxon>Hexanauplia</taxon>
        <taxon>Copepoda</taxon>
        <taxon>Harpacticoida</taxon>
        <taxon>Harpacticidae</taxon>
        <taxon>Tigriopus</taxon>
    </lineage>
</organism>
<gene>
    <name evidence="5" type="ORF">TCAL_12660</name>
</gene>
<evidence type="ECO:0000256" key="3">
    <source>
        <dbReference type="ARBA" id="ARBA00023180"/>
    </source>
</evidence>
<dbReference type="InterPro" id="IPR029034">
    <property type="entry name" value="Cystine-knot_cytokine"/>
</dbReference>
<sequence length="423" mass="47490">MKLLDIHLGSLTLLIVILIQVVVFGEDRVLFPGSGSLLPNPEPCDKNEYVCGDDENRYPSKDILNLVEESVALTQSEQTRAKFFPEPQDSPIVVRSGSIANDDLRACASRTETVPRYARAKNIEGNWKYLVQRPNGDVQQVEITVCANPNAVCLNSLDSPDGPNSVTCRQLYRNQKLLAVNASGLVEVDTFQLPSACVCNHQLDHFVRSGLPSAPNARLVIVRTPFQKHLAKLAARRRNVFQIQRLTGNSKVKTIRSPDEEGRFEFSNGDASSDGLSFPDYLVETPEDYQESATVQELETLNPLPCRDGLIICEEDPDYPTDLVRQSLARNNLLRLAGFFEKIFNGACEKISESDLDLRTRSFNLGEEPLCRSTLKYIFPKKAENMEGKTVIIINTDEYQQGVTVAECLSWILYLRWTIRKFS</sequence>
<dbReference type="AlphaFoldDB" id="A0A553PBQ9"/>
<keyword evidence="1" id="KW-0732">Signal</keyword>
<dbReference type="GO" id="GO:0008083">
    <property type="term" value="F:growth factor activity"/>
    <property type="evidence" value="ECO:0007669"/>
    <property type="project" value="TreeGrafter"/>
</dbReference>
<dbReference type="GO" id="GO:0005615">
    <property type="term" value="C:extracellular space"/>
    <property type="evidence" value="ECO:0007669"/>
    <property type="project" value="UniProtKB-ARBA"/>
</dbReference>
<dbReference type="SUPFAM" id="SSF57501">
    <property type="entry name" value="Cystine-knot cytokines"/>
    <property type="match status" value="2"/>
</dbReference>
<reference evidence="5 6" key="1">
    <citation type="journal article" date="2018" name="Nat. Ecol. Evol.">
        <title>Genomic signatures of mitonuclear coevolution across populations of Tigriopus californicus.</title>
        <authorList>
            <person name="Barreto F.S."/>
            <person name="Watson E.T."/>
            <person name="Lima T.G."/>
            <person name="Willett C.S."/>
            <person name="Edmands S."/>
            <person name="Li W."/>
            <person name="Burton R.S."/>
        </authorList>
    </citation>
    <scope>NUCLEOTIDE SEQUENCE [LARGE SCALE GENOMIC DNA]</scope>
    <source>
        <strain evidence="5 6">San Diego</strain>
    </source>
</reference>
<keyword evidence="2" id="KW-1015">Disulfide bond</keyword>
<comment type="caution">
    <text evidence="5">The sequence shown here is derived from an EMBL/GenBank/DDBJ whole genome shotgun (WGS) entry which is preliminary data.</text>
</comment>
<evidence type="ECO:0000313" key="5">
    <source>
        <dbReference type="EMBL" id="TRY75079.1"/>
    </source>
</evidence>
<dbReference type="Pfam" id="PF16077">
    <property type="entry name" value="Spaetzle"/>
    <property type="match status" value="2"/>
</dbReference>
<evidence type="ECO:0000313" key="6">
    <source>
        <dbReference type="Proteomes" id="UP000318571"/>
    </source>
</evidence>
<dbReference type="OMA" id="CASRTET"/>
<evidence type="ECO:0000259" key="4">
    <source>
        <dbReference type="Pfam" id="PF16077"/>
    </source>
</evidence>
<protein>
    <recommendedName>
        <fullName evidence="4">Spaetzle domain-containing protein</fullName>
    </recommendedName>
</protein>
<dbReference type="PANTHER" id="PTHR23199">
    <property type="entry name" value="NEUROTROPHIN 1-RELATED"/>
    <property type="match status" value="1"/>
</dbReference>
<dbReference type="GO" id="GO:0021556">
    <property type="term" value="P:central nervous system formation"/>
    <property type="evidence" value="ECO:0007669"/>
    <property type="project" value="TreeGrafter"/>
</dbReference>
<feature type="domain" description="Spaetzle" evidence="4">
    <location>
        <begin position="369"/>
        <end position="409"/>
    </location>
</feature>
<dbReference type="PANTHER" id="PTHR23199:SF12">
    <property type="entry name" value="NEUROTROPHIN 1-RELATED"/>
    <property type="match status" value="1"/>
</dbReference>
<dbReference type="InterPro" id="IPR052444">
    <property type="entry name" value="Spz/Toll_ligand-like"/>
</dbReference>
<keyword evidence="3" id="KW-0325">Glycoprotein</keyword>
<dbReference type="STRING" id="6832.A0A553PBQ9"/>
<dbReference type="Gene3D" id="2.10.90.10">
    <property type="entry name" value="Cystine-knot cytokines"/>
    <property type="match status" value="2"/>
</dbReference>
<name>A0A553PBQ9_TIGCA</name>
<accession>A0A553PBQ9</accession>
<proteinExistence type="predicted"/>
<dbReference type="GO" id="GO:0005121">
    <property type="term" value="F:Toll binding"/>
    <property type="evidence" value="ECO:0007669"/>
    <property type="project" value="TreeGrafter"/>
</dbReference>
<keyword evidence="6" id="KW-1185">Reference proteome</keyword>
<evidence type="ECO:0000256" key="2">
    <source>
        <dbReference type="ARBA" id="ARBA00023157"/>
    </source>
</evidence>
<feature type="domain" description="Spaetzle" evidence="4">
    <location>
        <begin position="106"/>
        <end position="200"/>
    </location>
</feature>